<keyword evidence="1" id="KW-0812">Transmembrane</keyword>
<proteinExistence type="predicted"/>
<protein>
    <submittedName>
        <fullName evidence="2">Uncharacterized protein</fullName>
    </submittedName>
</protein>
<reference evidence="3" key="1">
    <citation type="submission" date="2014-03" db="EMBL/GenBank/DDBJ databases">
        <authorList>
            <person name="Aksoy S."/>
            <person name="Warren W."/>
            <person name="Wilson R.K."/>
        </authorList>
    </citation>
    <scope>NUCLEOTIDE SEQUENCE [LARGE SCALE GENOMIC DNA]</scope>
    <source>
        <strain evidence="3">IAEA</strain>
    </source>
</reference>
<evidence type="ECO:0000313" key="2">
    <source>
        <dbReference type="EnsemblMetazoa" id="GBRI037810-PA"/>
    </source>
</evidence>
<dbReference type="Proteomes" id="UP000091820">
    <property type="component" value="Unassembled WGS sequence"/>
</dbReference>
<evidence type="ECO:0000256" key="1">
    <source>
        <dbReference type="SAM" id="Phobius"/>
    </source>
</evidence>
<keyword evidence="3" id="KW-1185">Reference proteome</keyword>
<reference evidence="2" key="2">
    <citation type="submission" date="2020-05" db="UniProtKB">
        <authorList>
            <consortium name="EnsemblMetazoa"/>
        </authorList>
    </citation>
    <scope>IDENTIFICATION</scope>
    <source>
        <strain evidence="2">IAEA</strain>
    </source>
</reference>
<sequence>MICVALNISLPAGIHIEWQVILIMAMMSYAYASRIFLISILESISATCTVLCIESVNALSTSNDLMILKSPLPVLARIDDNVTFCEKVYPTNVAATWFVRGYRTEEDKSDEFTISL</sequence>
<dbReference type="EnsemblMetazoa" id="GBRI037810-RA">
    <property type="protein sequence ID" value="GBRI037810-PA"/>
    <property type="gene ID" value="GBRI037810"/>
</dbReference>
<name>A0A1A9WZ01_9MUSC</name>
<organism evidence="2 3">
    <name type="scientific">Glossina brevipalpis</name>
    <dbReference type="NCBI Taxonomy" id="37001"/>
    <lineage>
        <taxon>Eukaryota</taxon>
        <taxon>Metazoa</taxon>
        <taxon>Ecdysozoa</taxon>
        <taxon>Arthropoda</taxon>
        <taxon>Hexapoda</taxon>
        <taxon>Insecta</taxon>
        <taxon>Pterygota</taxon>
        <taxon>Neoptera</taxon>
        <taxon>Endopterygota</taxon>
        <taxon>Diptera</taxon>
        <taxon>Brachycera</taxon>
        <taxon>Muscomorpha</taxon>
        <taxon>Hippoboscoidea</taxon>
        <taxon>Glossinidae</taxon>
        <taxon>Glossina</taxon>
    </lineage>
</organism>
<keyword evidence="1" id="KW-1133">Transmembrane helix</keyword>
<dbReference type="VEuPathDB" id="VectorBase:GBRI037810"/>
<dbReference type="STRING" id="37001.A0A1A9WZ01"/>
<feature type="transmembrane region" description="Helical" evidence="1">
    <location>
        <begin position="12"/>
        <end position="32"/>
    </location>
</feature>
<evidence type="ECO:0000313" key="3">
    <source>
        <dbReference type="Proteomes" id="UP000091820"/>
    </source>
</evidence>
<accession>A0A1A9WZ01</accession>
<keyword evidence="1" id="KW-0472">Membrane</keyword>
<dbReference type="AlphaFoldDB" id="A0A1A9WZ01"/>